<dbReference type="PANTHER" id="PTHR11465:SF62">
    <property type="entry name" value="CATALASE T"/>
    <property type="match status" value="1"/>
</dbReference>
<dbReference type="OrthoDB" id="2379805at2759"/>
<sequence>MPLTTDKVLVTQADEVKNLLKGAFNTPPGYRPAHAKGTLLTGTWQPTTPPSPLTKAWHIQTKTTVQARFSHSTGIPTIPSNAPNSVPKGLAIRFNYPLTPTGHRKHTDIVAHSTPFFPTRTGAEFGAFLRALGASQGEGVGHPTPIEEFLGEHPSTLSFVQALKPLPTSFGTEKYYGLNAFKFIAENGDETFVRYEFVPVAGLSHLTDEEAKGKGDDYLAEEIRERVSQGPVGIKLVVQVAEEGDVVNDVTVHWPAERLKVELGTIWLDTVDEDGLETQKKTIFDPIPRVEGIEPSDDPLLEFRAALYLISGRERRAA</sequence>
<proteinExistence type="predicted"/>
<dbReference type="InterPro" id="IPR018028">
    <property type="entry name" value="Catalase"/>
</dbReference>
<dbReference type="PROSITE" id="PS51402">
    <property type="entry name" value="CATALASE_3"/>
    <property type="match status" value="1"/>
</dbReference>
<keyword evidence="2" id="KW-0575">Peroxidase</keyword>
<dbReference type="EMBL" id="SNSC02000010">
    <property type="protein sequence ID" value="TID20843.1"/>
    <property type="molecule type" value="Genomic_DNA"/>
</dbReference>
<dbReference type="GO" id="GO:0042744">
    <property type="term" value="P:hydrogen peroxide catabolic process"/>
    <property type="evidence" value="ECO:0007669"/>
    <property type="project" value="TreeGrafter"/>
</dbReference>
<feature type="domain" description="Catalase core" evidence="1">
    <location>
        <begin position="4"/>
        <end position="318"/>
    </location>
</feature>
<dbReference type="CDD" id="cd08153">
    <property type="entry name" value="srpA_like"/>
    <property type="match status" value="1"/>
</dbReference>
<name>A0A4Z1NXJ3_9PEZI</name>
<organism evidence="2 3">
    <name type="scientific">Venturia nashicola</name>
    <dbReference type="NCBI Taxonomy" id="86259"/>
    <lineage>
        <taxon>Eukaryota</taxon>
        <taxon>Fungi</taxon>
        <taxon>Dikarya</taxon>
        <taxon>Ascomycota</taxon>
        <taxon>Pezizomycotina</taxon>
        <taxon>Dothideomycetes</taxon>
        <taxon>Pleosporomycetidae</taxon>
        <taxon>Venturiales</taxon>
        <taxon>Venturiaceae</taxon>
        <taxon>Venturia</taxon>
    </lineage>
</organism>
<dbReference type="STRING" id="86259.A0A4Z1NXJ3"/>
<dbReference type="Gene3D" id="2.40.180.10">
    <property type="entry name" value="Catalase core domain"/>
    <property type="match status" value="1"/>
</dbReference>
<dbReference type="Proteomes" id="UP000298493">
    <property type="component" value="Unassembled WGS sequence"/>
</dbReference>
<dbReference type="GO" id="GO:0005739">
    <property type="term" value="C:mitochondrion"/>
    <property type="evidence" value="ECO:0007669"/>
    <property type="project" value="TreeGrafter"/>
</dbReference>
<evidence type="ECO:0000313" key="3">
    <source>
        <dbReference type="Proteomes" id="UP000298493"/>
    </source>
</evidence>
<dbReference type="GO" id="GO:0004096">
    <property type="term" value="F:catalase activity"/>
    <property type="evidence" value="ECO:0007669"/>
    <property type="project" value="InterPro"/>
</dbReference>
<dbReference type="InterPro" id="IPR020835">
    <property type="entry name" value="Catalase_sf"/>
</dbReference>
<gene>
    <name evidence="2" type="ORF">E6O75_ATG05608</name>
</gene>
<evidence type="ECO:0000259" key="1">
    <source>
        <dbReference type="SMART" id="SM01060"/>
    </source>
</evidence>
<dbReference type="PIRSF" id="PIRSF000296">
    <property type="entry name" value="SrpA"/>
    <property type="match status" value="1"/>
</dbReference>
<keyword evidence="2" id="KW-0560">Oxidoreductase</keyword>
<dbReference type="GO" id="GO:0042542">
    <property type="term" value="P:response to hydrogen peroxide"/>
    <property type="evidence" value="ECO:0007669"/>
    <property type="project" value="TreeGrafter"/>
</dbReference>
<keyword evidence="3" id="KW-1185">Reference proteome</keyword>
<dbReference type="SUPFAM" id="SSF56634">
    <property type="entry name" value="Heme-dependent catalase-like"/>
    <property type="match status" value="1"/>
</dbReference>
<dbReference type="GO" id="GO:0005777">
    <property type="term" value="C:peroxisome"/>
    <property type="evidence" value="ECO:0007669"/>
    <property type="project" value="TreeGrafter"/>
</dbReference>
<comment type="caution">
    <text evidence="2">The sequence shown here is derived from an EMBL/GenBank/DDBJ whole genome shotgun (WGS) entry which is preliminary data.</text>
</comment>
<dbReference type="InterPro" id="IPR011614">
    <property type="entry name" value="Catalase_core"/>
</dbReference>
<dbReference type="SMART" id="SM01060">
    <property type="entry name" value="Catalase"/>
    <property type="match status" value="1"/>
</dbReference>
<dbReference type="Gene3D" id="1.20.1280.120">
    <property type="match status" value="1"/>
</dbReference>
<dbReference type="PANTHER" id="PTHR11465">
    <property type="entry name" value="CATALASE"/>
    <property type="match status" value="1"/>
</dbReference>
<protein>
    <submittedName>
        <fullName evidence="2">Catalase-related peroxidase</fullName>
    </submittedName>
</protein>
<dbReference type="InterPro" id="IPR024168">
    <property type="entry name" value="Catalase_SrpA-type_pred"/>
</dbReference>
<dbReference type="Pfam" id="PF00199">
    <property type="entry name" value="Catalase"/>
    <property type="match status" value="1"/>
</dbReference>
<dbReference type="AlphaFoldDB" id="A0A4Z1NXJ3"/>
<accession>A0A4Z1NXJ3</accession>
<dbReference type="GO" id="GO:0020037">
    <property type="term" value="F:heme binding"/>
    <property type="evidence" value="ECO:0007669"/>
    <property type="project" value="InterPro"/>
</dbReference>
<reference evidence="2 3" key="1">
    <citation type="submission" date="2019-04" db="EMBL/GenBank/DDBJ databases">
        <title>High contiguity whole genome sequence and gene annotation resource for two Venturia nashicola isolates.</title>
        <authorList>
            <person name="Prokchorchik M."/>
            <person name="Won K."/>
            <person name="Lee Y."/>
            <person name="Choi E.D."/>
            <person name="Segonzac C."/>
            <person name="Sohn K.H."/>
        </authorList>
    </citation>
    <scope>NUCLEOTIDE SEQUENCE [LARGE SCALE GENOMIC DNA]</scope>
    <source>
        <strain evidence="2 3">PRI2</strain>
    </source>
</reference>
<evidence type="ECO:0000313" key="2">
    <source>
        <dbReference type="EMBL" id="TID20843.1"/>
    </source>
</evidence>